<proteinExistence type="predicted"/>
<dbReference type="AlphaFoldDB" id="A0A7J9GPY4"/>
<gene>
    <name evidence="1" type="ORF">Gohar_010137</name>
</gene>
<dbReference type="EMBL" id="JABFAD010000006">
    <property type="protein sequence ID" value="MBA0799633.1"/>
    <property type="molecule type" value="Genomic_DNA"/>
</dbReference>
<sequence length="111" mass="13142">MEDVIKYLTQGRGTQNRRLDTDLPTNFNQEITFPIAKIWVQFIGTRIAPMDLPRNEVLCTQPKAEIFFPHLVTEPCQRAEVLMKEIEQFMEPIRSIIRDSLYTQYVELQRK</sequence>
<dbReference type="Proteomes" id="UP000593560">
    <property type="component" value="Unassembled WGS sequence"/>
</dbReference>
<organism evidence="1 2">
    <name type="scientific">Gossypium harknessii</name>
    <dbReference type="NCBI Taxonomy" id="34285"/>
    <lineage>
        <taxon>Eukaryota</taxon>
        <taxon>Viridiplantae</taxon>
        <taxon>Streptophyta</taxon>
        <taxon>Embryophyta</taxon>
        <taxon>Tracheophyta</taxon>
        <taxon>Spermatophyta</taxon>
        <taxon>Magnoliopsida</taxon>
        <taxon>eudicotyledons</taxon>
        <taxon>Gunneridae</taxon>
        <taxon>Pentapetalae</taxon>
        <taxon>rosids</taxon>
        <taxon>malvids</taxon>
        <taxon>Malvales</taxon>
        <taxon>Malvaceae</taxon>
        <taxon>Malvoideae</taxon>
        <taxon>Gossypium</taxon>
    </lineage>
</organism>
<evidence type="ECO:0000313" key="2">
    <source>
        <dbReference type="Proteomes" id="UP000593560"/>
    </source>
</evidence>
<keyword evidence="2" id="KW-1185">Reference proteome</keyword>
<name>A0A7J9GPY4_9ROSI</name>
<comment type="caution">
    <text evidence="1">The sequence shown here is derived from an EMBL/GenBank/DDBJ whole genome shotgun (WGS) entry which is preliminary data.</text>
</comment>
<reference evidence="1 2" key="1">
    <citation type="journal article" date="2019" name="Genome Biol. Evol.">
        <title>Insights into the evolution of the New World diploid cottons (Gossypium, subgenus Houzingenia) based on genome sequencing.</title>
        <authorList>
            <person name="Grover C.E."/>
            <person name="Arick M.A. 2nd"/>
            <person name="Thrash A."/>
            <person name="Conover J.L."/>
            <person name="Sanders W.S."/>
            <person name="Peterson D.G."/>
            <person name="Frelichowski J.E."/>
            <person name="Scheffler J.A."/>
            <person name="Scheffler B.E."/>
            <person name="Wendel J.F."/>
        </authorList>
    </citation>
    <scope>NUCLEOTIDE SEQUENCE [LARGE SCALE GENOMIC DNA]</scope>
    <source>
        <strain evidence="1">0</strain>
        <tissue evidence="1">Leaf</tissue>
    </source>
</reference>
<protein>
    <submittedName>
        <fullName evidence="1">Uncharacterized protein</fullName>
    </submittedName>
</protein>
<dbReference type="OrthoDB" id="1001242at2759"/>
<evidence type="ECO:0000313" key="1">
    <source>
        <dbReference type="EMBL" id="MBA0799633.1"/>
    </source>
</evidence>
<accession>A0A7J9GPY4</accession>